<feature type="transmembrane region" description="Helical" evidence="5">
    <location>
        <begin position="58"/>
        <end position="78"/>
    </location>
</feature>
<keyword evidence="7" id="KW-0132">Cell division</keyword>
<evidence type="ECO:0000256" key="2">
    <source>
        <dbReference type="ARBA" id="ARBA00022840"/>
    </source>
</evidence>
<evidence type="ECO:0000259" key="6">
    <source>
        <dbReference type="PROSITE" id="PS50901"/>
    </source>
</evidence>
<dbReference type="GO" id="GO:0003677">
    <property type="term" value="F:DNA binding"/>
    <property type="evidence" value="ECO:0007669"/>
    <property type="project" value="InterPro"/>
</dbReference>
<accession>A0A2S3ZTK5</accession>
<feature type="domain" description="FtsK" evidence="6">
    <location>
        <begin position="298"/>
        <end position="484"/>
    </location>
</feature>
<dbReference type="InterPro" id="IPR002543">
    <property type="entry name" value="FtsK_dom"/>
</dbReference>
<reference evidence="7 8" key="1">
    <citation type="submission" date="2018-01" db="EMBL/GenBank/DDBJ databases">
        <title>Arthrobacter sp. nov., from glaciers in China.</title>
        <authorList>
            <person name="Liu Q."/>
            <person name="Xin Y.-H."/>
        </authorList>
    </citation>
    <scope>NUCLEOTIDE SEQUENCE [LARGE SCALE GENOMIC DNA]</scope>
    <source>
        <strain evidence="7 8">HLT2-12-2</strain>
    </source>
</reference>
<keyword evidence="8" id="KW-1185">Reference proteome</keyword>
<feature type="region of interest" description="Disordered" evidence="4">
    <location>
        <begin position="591"/>
        <end position="627"/>
    </location>
</feature>
<dbReference type="InterPro" id="IPR027417">
    <property type="entry name" value="P-loop_NTPase"/>
</dbReference>
<dbReference type="Gene3D" id="3.40.50.300">
    <property type="entry name" value="P-loop containing nucleotide triphosphate hydrolases"/>
    <property type="match status" value="1"/>
</dbReference>
<evidence type="ECO:0000313" key="8">
    <source>
        <dbReference type="Proteomes" id="UP000237061"/>
    </source>
</evidence>
<dbReference type="PROSITE" id="PS50901">
    <property type="entry name" value="FTSK"/>
    <property type="match status" value="1"/>
</dbReference>
<evidence type="ECO:0000256" key="3">
    <source>
        <dbReference type="PROSITE-ProRule" id="PRU00289"/>
    </source>
</evidence>
<evidence type="ECO:0000256" key="1">
    <source>
        <dbReference type="ARBA" id="ARBA00022741"/>
    </source>
</evidence>
<keyword evidence="5" id="KW-0812">Transmembrane</keyword>
<feature type="transmembrane region" description="Helical" evidence="5">
    <location>
        <begin position="34"/>
        <end position="52"/>
    </location>
</feature>
<keyword evidence="5" id="KW-0472">Membrane</keyword>
<keyword evidence="2 3" id="KW-0067">ATP-binding</keyword>
<dbReference type="GO" id="GO:0005524">
    <property type="term" value="F:ATP binding"/>
    <property type="evidence" value="ECO:0007669"/>
    <property type="project" value="UniProtKB-UniRule"/>
</dbReference>
<protein>
    <submittedName>
        <fullName evidence="7">Cell division protein FtsK</fullName>
    </submittedName>
</protein>
<dbReference type="CDD" id="cd01127">
    <property type="entry name" value="TrwB_TraG_TraD_VirD4"/>
    <property type="match status" value="1"/>
</dbReference>
<dbReference type="AlphaFoldDB" id="A0A2S3ZTK5"/>
<dbReference type="SUPFAM" id="SSF52540">
    <property type="entry name" value="P-loop containing nucleoside triphosphate hydrolases"/>
    <property type="match status" value="1"/>
</dbReference>
<dbReference type="PANTHER" id="PTHR22683">
    <property type="entry name" value="SPORULATION PROTEIN RELATED"/>
    <property type="match status" value="1"/>
</dbReference>
<proteinExistence type="predicted"/>
<feature type="binding site" evidence="3">
    <location>
        <begin position="315"/>
        <end position="322"/>
    </location>
    <ligand>
        <name>ATP</name>
        <dbReference type="ChEBI" id="CHEBI:30616"/>
    </ligand>
</feature>
<organism evidence="7 8">
    <name type="scientific">Arthrobacter glacialis</name>
    <dbReference type="NCBI Taxonomy" id="1664"/>
    <lineage>
        <taxon>Bacteria</taxon>
        <taxon>Bacillati</taxon>
        <taxon>Actinomycetota</taxon>
        <taxon>Actinomycetes</taxon>
        <taxon>Micrococcales</taxon>
        <taxon>Micrococcaceae</taxon>
        <taxon>Arthrobacter</taxon>
    </lineage>
</organism>
<feature type="compositionally biased region" description="Acidic residues" evidence="4">
    <location>
        <begin position="607"/>
        <end position="626"/>
    </location>
</feature>
<dbReference type="Pfam" id="PF01580">
    <property type="entry name" value="FtsK_SpoIIIE"/>
    <property type="match status" value="1"/>
</dbReference>
<evidence type="ECO:0000256" key="4">
    <source>
        <dbReference type="SAM" id="MobiDB-lite"/>
    </source>
</evidence>
<comment type="caution">
    <text evidence="7">The sequence shown here is derived from an EMBL/GenBank/DDBJ whole genome shotgun (WGS) entry which is preliminary data.</text>
</comment>
<sequence>MMVIGSRQATLPVPGLGPLAETSQLPPRNHEWKIWAVVIPATAALTFCLGLAMDRVLLGVAAAVVLLIASAAVIAFGIRDQRRGEIIDNTLEAVAPMLGVRKLSRALLRVSRWKNGWVGTPGRAKLRYANQVNGRDPKWVGGVLEVLDRNLGGHYQVKGHNHRTKLLVLALDETPAKEEVLPSEQVQRVLAVVKELLGESATVECEEDGDEIKNVTVTHKQGIHMAMVGRRQRVEKVISARMHGRWVAHWDLQNDIVRFTQRPELPTLVYPIYEDVDRTDAHASYLKLKLPYGVDENGNIIFWQPALNPHMLVVGGTGTGKTVVEHGFLEQIARQGYRIWVIDGKRIEFVGFRGYPNVELVASRVEHQVRMIIAAHELMEERYTLIEAGKATLKDFDPLFLIIDEYATLKARIVRWYKTVKQKGDPTQPPILELIEDLARLARSAKIHMILGLQRPDVSFLGGEMRDNFAARISMGRLSPQGANMMWDSFAIGVALPRNVRGRGVSTDAESNPVEIQTFWNPDPAKGDLPEYLEKAQPEETTYPRMMILDPDIEADLDGSTQDPDYEPGYRDYAEARIVPFDARIADEMAPTPPARAAHTSKALPEANDETDDPESAGEEDAEDSMESTIGLFEGYRPATQEKASSLEEGDAVLIDEALGLWGIVTDVEPEDDDYLILDYRDIETGEADSASITADTWLHIRRPDEQEGRGRK</sequence>
<dbReference type="PANTHER" id="PTHR22683:SF47">
    <property type="entry name" value="FTSK DOMAIN-CONTAINING PROTEIN YDCQ"/>
    <property type="match status" value="1"/>
</dbReference>
<evidence type="ECO:0000313" key="7">
    <source>
        <dbReference type="EMBL" id="POH72550.1"/>
    </source>
</evidence>
<evidence type="ECO:0000256" key="5">
    <source>
        <dbReference type="SAM" id="Phobius"/>
    </source>
</evidence>
<dbReference type="InterPro" id="IPR050206">
    <property type="entry name" value="FtsK/SpoIIIE/SftA"/>
</dbReference>
<dbReference type="GO" id="GO:0051301">
    <property type="term" value="P:cell division"/>
    <property type="evidence" value="ECO:0007669"/>
    <property type="project" value="UniProtKB-KW"/>
</dbReference>
<keyword evidence="1 3" id="KW-0547">Nucleotide-binding</keyword>
<keyword evidence="5" id="KW-1133">Transmembrane helix</keyword>
<name>A0A2S3ZTK5_ARTGL</name>
<dbReference type="Proteomes" id="UP000237061">
    <property type="component" value="Unassembled WGS sequence"/>
</dbReference>
<dbReference type="EMBL" id="PPXC01000013">
    <property type="protein sequence ID" value="POH72550.1"/>
    <property type="molecule type" value="Genomic_DNA"/>
</dbReference>
<keyword evidence="7" id="KW-0131">Cell cycle</keyword>
<gene>
    <name evidence="7" type="ORF">CVS27_15645</name>
</gene>